<evidence type="ECO:0000313" key="3">
    <source>
        <dbReference type="Proteomes" id="UP001497482"/>
    </source>
</evidence>
<feature type="region of interest" description="Disordered" evidence="1">
    <location>
        <begin position="180"/>
        <end position="278"/>
    </location>
</feature>
<feature type="region of interest" description="Disordered" evidence="1">
    <location>
        <begin position="1"/>
        <end position="75"/>
    </location>
</feature>
<accession>A0AAV2ISM6</accession>
<feature type="region of interest" description="Disordered" evidence="1">
    <location>
        <begin position="109"/>
        <end position="134"/>
    </location>
</feature>
<proteinExistence type="predicted"/>
<reference evidence="2 3" key="1">
    <citation type="submission" date="2024-04" db="EMBL/GenBank/DDBJ databases">
        <authorList>
            <person name="Waldvogel A.-M."/>
            <person name="Schoenle A."/>
        </authorList>
    </citation>
    <scope>NUCLEOTIDE SEQUENCE [LARGE SCALE GENOMIC DNA]</scope>
</reference>
<protein>
    <submittedName>
        <fullName evidence="2">Uncharacterized protein</fullName>
    </submittedName>
</protein>
<evidence type="ECO:0000313" key="2">
    <source>
        <dbReference type="EMBL" id="CAL1567460.1"/>
    </source>
</evidence>
<evidence type="ECO:0000256" key="1">
    <source>
        <dbReference type="SAM" id="MobiDB-lite"/>
    </source>
</evidence>
<keyword evidence="3" id="KW-1185">Reference proteome</keyword>
<organism evidence="2 3">
    <name type="scientific">Knipowitschia caucasica</name>
    <name type="common">Caucasian dwarf goby</name>
    <name type="synonym">Pomatoschistus caucasicus</name>
    <dbReference type="NCBI Taxonomy" id="637954"/>
    <lineage>
        <taxon>Eukaryota</taxon>
        <taxon>Metazoa</taxon>
        <taxon>Chordata</taxon>
        <taxon>Craniata</taxon>
        <taxon>Vertebrata</taxon>
        <taxon>Euteleostomi</taxon>
        <taxon>Actinopterygii</taxon>
        <taxon>Neopterygii</taxon>
        <taxon>Teleostei</taxon>
        <taxon>Neoteleostei</taxon>
        <taxon>Acanthomorphata</taxon>
        <taxon>Gobiaria</taxon>
        <taxon>Gobiiformes</taxon>
        <taxon>Gobioidei</taxon>
        <taxon>Gobiidae</taxon>
        <taxon>Gobiinae</taxon>
        <taxon>Knipowitschia</taxon>
    </lineage>
</organism>
<feature type="compositionally biased region" description="Low complexity" evidence="1">
    <location>
        <begin position="195"/>
        <end position="250"/>
    </location>
</feature>
<sequence length="278" mass="30134">MRAAAPSLRSAIDTPPRERDRLPSRARARAPAFLAPPRAPRARSRARPPPLRARALVATPRHARPASPRVARATLARDPCSRPHARLMRERAPSLSRSRPSAAHWTRALAHPQRSRALTRARAPPALSRRARPVRAPRLATRAALRPARSLSRLRSALRAPISRPLVSPLALCRVARARSRAPAPEADAPRARSPRASSPLSPARGARARVLSLSSSSPPLPQRSRYSTSFASAPPRSAARPRLVAPSALESSRAPRLDRARAPFSCAPASLDAERAR</sequence>
<dbReference type="Proteomes" id="UP001497482">
    <property type="component" value="Chromosome 1"/>
</dbReference>
<gene>
    <name evidence="2" type="ORF">KC01_LOCUS268</name>
</gene>
<name>A0AAV2ISM6_KNICA</name>
<dbReference type="EMBL" id="OZ035823">
    <property type="protein sequence ID" value="CAL1567460.1"/>
    <property type="molecule type" value="Genomic_DNA"/>
</dbReference>
<dbReference type="AlphaFoldDB" id="A0AAV2ISM6"/>